<reference evidence="2" key="2">
    <citation type="submission" date="2020-03" db="EMBL/GenBank/DDBJ databases">
        <title>Flavobacteriaceae bacterium strain TP-CH-4, a member of the family Flavobacteriaceae isolated from a deep-sea seamount.</title>
        <authorList>
            <person name="Zhang D.-C."/>
        </authorList>
    </citation>
    <scope>NUCLEOTIDE SEQUENCE</scope>
    <source>
        <strain evidence="2">TP-CH-4</strain>
    </source>
</reference>
<dbReference type="InterPro" id="IPR013783">
    <property type="entry name" value="Ig-like_fold"/>
</dbReference>
<dbReference type="SUPFAM" id="SSF81296">
    <property type="entry name" value="E set domains"/>
    <property type="match status" value="2"/>
</dbReference>
<dbReference type="InterPro" id="IPR002909">
    <property type="entry name" value="IPT_dom"/>
</dbReference>
<gene>
    <name evidence="2" type="ORF">FK220_012130</name>
</gene>
<protein>
    <recommendedName>
        <fullName evidence="1">IPT/TIG domain-containing protein</fullName>
    </recommendedName>
</protein>
<evidence type="ECO:0000313" key="2">
    <source>
        <dbReference type="EMBL" id="NHF60096.1"/>
    </source>
</evidence>
<proteinExistence type="predicted"/>
<organism evidence="2 3">
    <name type="scientific">Pelagihabitans pacificus</name>
    <dbReference type="NCBI Taxonomy" id="2696054"/>
    <lineage>
        <taxon>Bacteria</taxon>
        <taxon>Pseudomonadati</taxon>
        <taxon>Bacteroidota</taxon>
        <taxon>Flavobacteriia</taxon>
        <taxon>Flavobacteriales</taxon>
        <taxon>Flavobacteriaceae</taxon>
        <taxon>Pelagihabitans</taxon>
    </lineage>
</organism>
<feature type="domain" description="IPT/TIG" evidence="1">
    <location>
        <begin position="126"/>
        <end position="206"/>
    </location>
</feature>
<sequence>MEKSKLVLHIIILMISCNSFLISCGSEDVTEIVEPINSEPSFEITDFQPTQGLEGTKITINGNNFGNTPENVEVTINGRVAIVDNVSDSKIEISAPRNDRGIIANLKLRINGQTVVSNQRFIYPGPTIDSFYPTIGVLNENIVLKGSFFTENKDEVTVTMNNSNLPIVSATRDSIVFQTNNPSFVLEQYPISIEIDGYEDTSTDQYRYGLQFNVNEDPINNNLKNGIAVCPGSGLNLNVNDNRATDSNITLSVAPTFTFNGIESPVLFTWPADNKGRDIYVDVPTSIAMGTATITGAVDGVALLVEDNDKVEIGEGSFVLESNSINKFQSIQIELSHIFRQPREMIVEFTNTADDSVITGTIINDSYSDDFTKTNLVVSALDAAGIYNVSVATSDGIYALTPLNDPQLVLTD</sequence>
<dbReference type="EMBL" id="VIKU02000003">
    <property type="protein sequence ID" value="NHF60096.1"/>
    <property type="molecule type" value="Genomic_DNA"/>
</dbReference>
<dbReference type="CDD" id="cd00603">
    <property type="entry name" value="IPT_PCSR"/>
    <property type="match status" value="2"/>
</dbReference>
<accession>A0A967ATH4</accession>
<name>A0A967ATH4_9FLAO</name>
<dbReference type="Proteomes" id="UP000707206">
    <property type="component" value="Unassembled WGS sequence"/>
</dbReference>
<keyword evidence="3" id="KW-1185">Reference proteome</keyword>
<dbReference type="InterPro" id="IPR014756">
    <property type="entry name" value="Ig_E-set"/>
</dbReference>
<evidence type="ECO:0000259" key="1">
    <source>
        <dbReference type="Pfam" id="PF01833"/>
    </source>
</evidence>
<feature type="domain" description="IPT/TIG" evidence="1">
    <location>
        <begin position="44"/>
        <end position="123"/>
    </location>
</feature>
<dbReference type="AlphaFoldDB" id="A0A967ATH4"/>
<dbReference type="Gene3D" id="2.60.40.10">
    <property type="entry name" value="Immunoglobulins"/>
    <property type="match status" value="2"/>
</dbReference>
<reference evidence="2" key="1">
    <citation type="submission" date="2019-07" db="EMBL/GenBank/DDBJ databases">
        <authorList>
            <person name="De-Chao Zhang Q."/>
        </authorList>
    </citation>
    <scope>NUCLEOTIDE SEQUENCE</scope>
    <source>
        <strain evidence="2">TP-CH-4</strain>
    </source>
</reference>
<dbReference type="PROSITE" id="PS51257">
    <property type="entry name" value="PROKAR_LIPOPROTEIN"/>
    <property type="match status" value="1"/>
</dbReference>
<dbReference type="Pfam" id="PF01833">
    <property type="entry name" value="TIG"/>
    <property type="match status" value="2"/>
</dbReference>
<comment type="caution">
    <text evidence="2">The sequence shown here is derived from an EMBL/GenBank/DDBJ whole genome shotgun (WGS) entry which is preliminary data.</text>
</comment>
<evidence type="ECO:0000313" key="3">
    <source>
        <dbReference type="Proteomes" id="UP000707206"/>
    </source>
</evidence>
<dbReference type="RefSeq" id="WP_152574596.1">
    <property type="nucleotide sequence ID" value="NZ_VIKU02000003.1"/>
</dbReference>